<keyword evidence="5 7" id="KW-1133">Transmembrane helix</keyword>
<feature type="transmembrane region" description="Helical" evidence="7">
    <location>
        <begin position="52"/>
        <end position="71"/>
    </location>
</feature>
<dbReference type="GO" id="GO:0051301">
    <property type="term" value="P:cell division"/>
    <property type="evidence" value="ECO:0007669"/>
    <property type="project" value="UniProtKB-KW"/>
</dbReference>
<dbReference type="Pfam" id="PF01098">
    <property type="entry name" value="FTSW_RODA_SPOVE"/>
    <property type="match status" value="1"/>
</dbReference>
<dbReference type="GO" id="GO:0005886">
    <property type="term" value="C:plasma membrane"/>
    <property type="evidence" value="ECO:0007669"/>
    <property type="project" value="UniProtKB-SubCell"/>
</dbReference>
<name>A0A841RJI6_9BACI</name>
<dbReference type="InterPro" id="IPR018365">
    <property type="entry name" value="Cell_cycle_FtsW-rel_CS"/>
</dbReference>
<evidence type="ECO:0000256" key="6">
    <source>
        <dbReference type="ARBA" id="ARBA00023136"/>
    </source>
</evidence>
<keyword evidence="8" id="KW-0131">Cell cycle</keyword>
<keyword evidence="9" id="KW-1185">Reference proteome</keyword>
<dbReference type="NCBIfam" id="TIGR02614">
    <property type="entry name" value="ftsW"/>
    <property type="match status" value="1"/>
</dbReference>
<evidence type="ECO:0000313" key="8">
    <source>
        <dbReference type="EMBL" id="MBB6511355.1"/>
    </source>
</evidence>
<dbReference type="Proteomes" id="UP000572212">
    <property type="component" value="Unassembled WGS sequence"/>
</dbReference>
<evidence type="ECO:0000256" key="7">
    <source>
        <dbReference type="SAM" id="Phobius"/>
    </source>
</evidence>
<dbReference type="EMBL" id="JACHON010000001">
    <property type="protein sequence ID" value="MBB6511355.1"/>
    <property type="molecule type" value="Genomic_DNA"/>
</dbReference>
<dbReference type="AlphaFoldDB" id="A0A841RJI6"/>
<evidence type="ECO:0000256" key="2">
    <source>
        <dbReference type="ARBA" id="ARBA00022475"/>
    </source>
</evidence>
<evidence type="ECO:0000256" key="3">
    <source>
        <dbReference type="ARBA" id="ARBA00022692"/>
    </source>
</evidence>
<dbReference type="PROSITE" id="PS00428">
    <property type="entry name" value="FTSW_RODA_SPOVE"/>
    <property type="match status" value="1"/>
</dbReference>
<keyword evidence="2" id="KW-1003">Cell membrane</keyword>
<proteinExistence type="predicted"/>
<keyword evidence="4" id="KW-0133">Cell shape</keyword>
<keyword evidence="6 7" id="KW-0472">Membrane</keyword>
<dbReference type="PANTHER" id="PTHR30474:SF13">
    <property type="entry name" value="STAGE V SPORULATION PROTEIN E"/>
    <property type="match status" value="1"/>
</dbReference>
<feature type="transmembrane region" description="Helical" evidence="7">
    <location>
        <begin position="145"/>
        <end position="162"/>
    </location>
</feature>
<evidence type="ECO:0000256" key="4">
    <source>
        <dbReference type="ARBA" id="ARBA00022960"/>
    </source>
</evidence>
<evidence type="ECO:0000313" key="9">
    <source>
        <dbReference type="Proteomes" id="UP000572212"/>
    </source>
</evidence>
<comment type="subcellular location">
    <subcellularLocation>
        <location evidence="1">Cell membrane</location>
        <topology evidence="1">Multi-pass membrane protein</topology>
    </subcellularLocation>
</comment>
<dbReference type="RefSeq" id="WP_184243487.1">
    <property type="nucleotide sequence ID" value="NZ_BAAACU010000020.1"/>
</dbReference>
<evidence type="ECO:0000256" key="5">
    <source>
        <dbReference type="ARBA" id="ARBA00022989"/>
    </source>
</evidence>
<organism evidence="8 9">
    <name type="scientific">Gracilibacillus halotolerans</name>
    <dbReference type="NCBI Taxonomy" id="74386"/>
    <lineage>
        <taxon>Bacteria</taxon>
        <taxon>Bacillati</taxon>
        <taxon>Bacillota</taxon>
        <taxon>Bacilli</taxon>
        <taxon>Bacillales</taxon>
        <taxon>Bacillaceae</taxon>
        <taxon>Gracilibacillus</taxon>
    </lineage>
</organism>
<dbReference type="NCBIfam" id="TIGR02615">
    <property type="entry name" value="spoVE"/>
    <property type="match status" value="1"/>
</dbReference>
<feature type="transmembrane region" description="Helical" evidence="7">
    <location>
        <begin position="105"/>
        <end position="133"/>
    </location>
</feature>
<gene>
    <name evidence="8" type="ORF">GGQ92_000122</name>
</gene>
<protein>
    <submittedName>
        <fullName evidence="8">Cell division protein FtsW</fullName>
    </submittedName>
</protein>
<dbReference type="PANTHER" id="PTHR30474">
    <property type="entry name" value="CELL CYCLE PROTEIN"/>
    <property type="match status" value="1"/>
</dbReference>
<feature type="transmembrane region" description="Helical" evidence="7">
    <location>
        <begin position="341"/>
        <end position="362"/>
    </location>
</feature>
<accession>A0A841RJI6</accession>
<dbReference type="InterPro" id="IPR013437">
    <property type="entry name" value="FtsW"/>
</dbReference>
<keyword evidence="8" id="KW-0132">Cell division</keyword>
<comment type="caution">
    <text evidence="8">The sequence shown here is derived from an EMBL/GenBank/DDBJ whole genome shotgun (WGS) entry which is preliminary data.</text>
</comment>
<evidence type="ECO:0000256" key="1">
    <source>
        <dbReference type="ARBA" id="ARBA00004651"/>
    </source>
</evidence>
<feature type="transmembrane region" description="Helical" evidence="7">
    <location>
        <begin position="12"/>
        <end position="32"/>
    </location>
</feature>
<dbReference type="InterPro" id="IPR001182">
    <property type="entry name" value="FtsW/RodA"/>
</dbReference>
<feature type="transmembrane region" description="Helical" evidence="7">
    <location>
        <begin position="266"/>
        <end position="292"/>
    </location>
</feature>
<dbReference type="InterPro" id="IPR013438">
    <property type="entry name" value="SpoVE"/>
</dbReference>
<dbReference type="GO" id="GO:0032153">
    <property type="term" value="C:cell division site"/>
    <property type="evidence" value="ECO:0007669"/>
    <property type="project" value="TreeGrafter"/>
</dbReference>
<dbReference type="GO" id="GO:0009252">
    <property type="term" value="P:peptidoglycan biosynthetic process"/>
    <property type="evidence" value="ECO:0007669"/>
    <property type="project" value="InterPro"/>
</dbReference>
<dbReference type="GO" id="GO:0008360">
    <property type="term" value="P:regulation of cell shape"/>
    <property type="evidence" value="ECO:0007669"/>
    <property type="project" value="UniProtKB-KW"/>
</dbReference>
<sequence>MAQPKKGNQIDWILFFSIIIILSIGTLMVFSASSIWAEYKFNDSFYFVKRQLLFAGVGVVLMLFIANIPYYKWLSYRNIIFIVCVVLLIAVLIPGVGLVRGGARSWIGVGAFSIQPAEFIKLAMILFLTGFLVKHQNKIQQFKQGFLPPLAIIFLLFGLIMLQPDLGTGMVFVLTCFLLLFTAGAQIKHFLLLGLTGIIGFVLLIASAPYRINRITAFLDPWQDPLGNGFQIIQSLYAIGPGGLLGVGFGNSLQKYFYLPEPHNDFIFAIVAEELGFIGSMIILGLFFIFVWRGMLTAIYAPDLSAKLLAVGIVGMLTIQIMINISVVIGLIPVTGITLPFFSYGGSSLTITLCSVGILLNISKYRQQTSSV</sequence>
<reference evidence="8 9" key="1">
    <citation type="submission" date="2020-08" db="EMBL/GenBank/DDBJ databases">
        <title>Genomic Encyclopedia of Type Strains, Phase IV (KMG-IV): sequencing the most valuable type-strain genomes for metagenomic binning, comparative biology and taxonomic classification.</title>
        <authorList>
            <person name="Goeker M."/>
        </authorList>
    </citation>
    <scope>NUCLEOTIDE SEQUENCE [LARGE SCALE GENOMIC DNA]</scope>
    <source>
        <strain evidence="8 9">DSM 11805</strain>
    </source>
</reference>
<keyword evidence="3 7" id="KW-0812">Transmembrane</keyword>
<feature type="transmembrane region" description="Helical" evidence="7">
    <location>
        <begin position="304"/>
        <end position="329"/>
    </location>
</feature>
<dbReference type="GO" id="GO:0015648">
    <property type="term" value="F:lipid-linked peptidoglycan transporter activity"/>
    <property type="evidence" value="ECO:0007669"/>
    <property type="project" value="TreeGrafter"/>
</dbReference>
<feature type="transmembrane region" description="Helical" evidence="7">
    <location>
        <begin position="168"/>
        <end position="185"/>
    </location>
</feature>
<feature type="transmembrane region" description="Helical" evidence="7">
    <location>
        <begin position="190"/>
        <end position="212"/>
    </location>
</feature>
<feature type="transmembrane region" description="Helical" evidence="7">
    <location>
        <begin position="78"/>
        <end position="99"/>
    </location>
</feature>